<dbReference type="PANTHER" id="PTHR14879">
    <property type="entry name" value="CASPASE REGULATOR, RING FINGER DOMAIN-CONTAINING"/>
    <property type="match status" value="1"/>
</dbReference>
<organism evidence="5">
    <name type="scientific">Alexandrium monilatum</name>
    <dbReference type="NCBI Taxonomy" id="311494"/>
    <lineage>
        <taxon>Eukaryota</taxon>
        <taxon>Sar</taxon>
        <taxon>Alveolata</taxon>
        <taxon>Dinophyceae</taxon>
        <taxon>Gonyaulacales</taxon>
        <taxon>Pyrocystaceae</taxon>
        <taxon>Alexandrium</taxon>
    </lineage>
</organism>
<dbReference type="SMART" id="SM00248">
    <property type="entry name" value="ANK"/>
    <property type="match status" value="3"/>
</dbReference>
<dbReference type="PANTHER" id="PTHR14879:SF5">
    <property type="entry name" value="RING-TYPE DOMAIN-CONTAINING PROTEIN"/>
    <property type="match status" value="1"/>
</dbReference>
<keyword evidence="2" id="KW-0863">Zinc-finger</keyword>
<reference evidence="5" key="1">
    <citation type="submission" date="2021-01" db="EMBL/GenBank/DDBJ databases">
        <authorList>
            <person name="Corre E."/>
            <person name="Pelletier E."/>
            <person name="Niang G."/>
            <person name="Scheremetjew M."/>
            <person name="Finn R."/>
            <person name="Kale V."/>
            <person name="Holt S."/>
            <person name="Cochrane G."/>
            <person name="Meng A."/>
            <person name="Brown T."/>
            <person name="Cohen L."/>
        </authorList>
    </citation>
    <scope>NUCLEOTIDE SEQUENCE</scope>
    <source>
        <strain evidence="5">CCMP3105</strain>
    </source>
</reference>
<evidence type="ECO:0000256" key="1">
    <source>
        <dbReference type="PROSITE-ProRule" id="PRU00023"/>
    </source>
</evidence>
<dbReference type="PROSITE" id="PS50088">
    <property type="entry name" value="ANK_REPEAT"/>
    <property type="match status" value="1"/>
</dbReference>
<evidence type="ECO:0000256" key="2">
    <source>
        <dbReference type="PROSITE-ProRule" id="PRU00175"/>
    </source>
</evidence>
<name>A0A7S4SBW3_9DINO</name>
<protein>
    <recommendedName>
        <fullName evidence="4">RING-type domain-containing protein</fullName>
    </recommendedName>
</protein>
<keyword evidence="2" id="KW-0479">Metal-binding</keyword>
<keyword evidence="2" id="KW-0862">Zinc</keyword>
<dbReference type="InterPro" id="IPR002110">
    <property type="entry name" value="Ankyrin_rpt"/>
</dbReference>
<dbReference type="PROSITE" id="PS50297">
    <property type="entry name" value="ANK_REP_REGION"/>
    <property type="match status" value="1"/>
</dbReference>
<evidence type="ECO:0000256" key="3">
    <source>
        <dbReference type="SAM" id="MobiDB-lite"/>
    </source>
</evidence>
<feature type="compositionally biased region" description="Low complexity" evidence="3">
    <location>
        <begin position="446"/>
        <end position="487"/>
    </location>
</feature>
<dbReference type="AlphaFoldDB" id="A0A7S4SBW3"/>
<dbReference type="Gene3D" id="3.30.40.10">
    <property type="entry name" value="Zinc/RING finger domain, C3HC4 (zinc finger)"/>
    <property type="match status" value="1"/>
</dbReference>
<gene>
    <name evidence="5" type="ORF">AMON00008_LOCUS46922</name>
</gene>
<dbReference type="Pfam" id="PF12796">
    <property type="entry name" value="Ank_2"/>
    <property type="match status" value="1"/>
</dbReference>
<dbReference type="PROSITE" id="PS50089">
    <property type="entry name" value="ZF_RING_2"/>
    <property type="match status" value="1"/>
</dbReference>
<dbReference type="SUPFAM" id="SSF57850">
    <property type="entry name" value="RING/U-box"/>
    <property type="match status" value="1"/>
</dbReference>
<evidence type="ECO:0000313" key="5">
    <source>
        <dbReference type="EMBL" id="CAE4638617.1"/>
    </source>
</evidence>
<dbReference type="Pfam" id="PF13920">
    <property type="entry name" value="zf-C3HC4_3"/>
    <property type="match status" value="1"/>
</dbReference>
<dbReference type="SUPFAM" id="SSF48403">
    <property type="entry name" value="Ankyrin repeat"/>
    <property type="match status" value="1"/>
</dbReference>
<dbReference type="InterPro" id="IPR013083">
    <property type="entry name" value="Znf_RING/FYVE/PHD"/>
</dbReference>
<proteinExistence type="predicted"/>
<feature type="region of interest" description="Disordered" evidence="3">
    <location>
        <begin position="414"/>
        <end position="502"/>
    </location>
</feature>
<dbReference type="GO" id="GO:0008270">
    <property type="term" value="F:zinc ion binding"/>
    <property type="evidence" value="ECO:0007669"/>
    <property type="project" value="UniProtKB-KW"/>
</dbReference>
<evidence type="ECO:0000259" key="4">
    <source>
        <dbReference type="PROSITE" id="PS50089"/>
    </source>
</evidence>
<dbReference type="InterPro" id="IPR051728">
    <property type="entry name" value="RING-FYVE_E3_ubiquitin-ligase"/>
</dbReference>
<dbReference type="InterPro" id="IPR036770">
    <property type="entry name" value="Ankyrin_rpt-contain_sf"/>
</dbReference>
<dbReference type="SMART" id="SM00184">
    <property type="entry name" value="RING"/>
    <property type="match status" value="1"/>
</dbReference>
<sequence>MGNSPARQAVEDFTRAIRIGEVTSVEAFLHRVAAARGSLATGDKLAQELRTLDLNKPLPEGLTPLQLAASCGRVEVVRCLLDTCRSDAQLPDLDPSMVDTRRGTALHLAAGFVSPPNCAQCVADLMLRQADPCVADHSGRTPLDVARAARCPHCVRTIEDRMKVWQGWVDHDEHALLQLPNWRTRWLVVCQDRYPNTGPWREASSVSVSCYQCHTVMRAPAYTYRLRCSCCSAEVAVTTHLQLALYDEPRPGAALPSTSVPSVRLQLPTSSTQISVKALEDAGLRSFAGALLEGKLRRALQSTGGTSRAHGFTMKMLRASGALICEHSVRVATPAERDRLMEVLRDPARSAYEAACSQAPASAPRALAAGPAAVPAALPSPASGGAVPWNCSRCTYMHAETEAALTRCAMCGTERGPAASPQGPDPADDFDNLPTPSAPPLIEDGPVPAAARAALAGEASAPGSEAASAPPLPASAAPGSTALAAPVAPAPPPPPGGEGADEEDDGMCTICMERPADTAVVPCGHMCGCFACLQGLHGALGAQCPICRGPVASTIRIYRS</sequence>
<feature type="domain" description="RING-type" evidence="4">
    <location>
        <begin position="508"/>
        <end position="548"/>
    </location>
</feature>
<dbReference type="EMBL" id="HBNR01066422">
    <property type="protein sequence ID" value="CAE4638617.1"/>
    <property type="molecule type" value="Transcribed_RNA"/>
</dbReference>
<keyword evidence="1" id="KW-0040">ANK repeat</keyword>
<accession>A0A7S4SBW3</accession>
<dbReference type="Gene3D" id="1.25.40.20">
    <property type="entry name" value="Ankyrin repeat-containing domain"/>
    <property type="match status" value="1"/>
</dbReference>
<dbReference type="InterPro" id="IPR001841">
    <property type="entry name" value="Znf_RING"/>
</dbReference>
<feature type="repeat" description="ANK" evidence="1">
    <location>
        <begin position="60"/>
        <end position="82"/>
    </location>
</feature>